<dbReference type="AlphaFoldDB" id="A0AA41WWA7"/>
<feature type="chain" id="PRO_5041418182" description="Lipoprotein" evidence="2">
    <location>
        <begin position="25"/>
        <end position="652"/>
    </location>
</feature>
<dbReference type="EMBL" id="JANATA010000001">
    <property type="protein sequence ID" value="MCP3427550.1"/>
    <property type="molecule type" value="Genomic_DNA"/>
</dbReference>
<keyword evidence="2" id="KW-0732">Signal</keyword>
<reference evidence="3" key="1">
    <citation type="submission" date="2022-07" db="EMBL/GenBank/DDBJ databases">
        <title>Characterization of the Novel Bacterium Alteromonas immobilis LMIT006 and Alteromonas gregis LMIT007.</title>
        <authorList>
            <person name="Lin X."/>
        </authorList>
    </citation>
    <scope>NUCLEOTIDE SEQUENCE</scope>
    <source>
        <strain evidence="3">LMIT007</strain>
    </source>
</reference>
<protein>
    <recommendedName>
        <fullName evidence="5">Lipoprotein</fullName>
    </recommendedName>
</protein>
<feature type="compositionally biased region" description="Low complexity" evidence="1">
    <location>
        <begin position="23"/>
        <end position="41"/>
    </location>
</feature>
<evidence type="ECO:0008006" key="5">
    <source>
        <dbReference type="Google" id="ProtNLM"/>
    </source>
</evidence>
<evidence type="ECO:0000256" key="2">
    <source>
        <dbReference type="SAM" id="SignalP"/>
    </source>
</evidence>
<dbReference type="Proteomes" id="UP001165413">
    <property type="component" value="Unassembled WGS sequence"/>
</dbReference>
<name>A0AA41WWA7_9ALTE</name>
<feature type="signal peptide" evidence="2">
    <location>
        <begin position="1"/>
        <end position="24"/>
    </location>
</feature>
<comment type="caution">
    <text evidence="3">The sequence shown here is derived from an EMBL/GenBank/DDBJ whole genome shotgun (WGS) entry which is preliminary data.</text>
</comment>
<feature type="region of interest" description="Disordered" evidence="1">
    <location>
        <begin position="21"/>
        <end position="41"/>
    </location>
</feature>
<keyword evidence="4" id="KW-1185">Reference proteome</keyword>
<evidence type="ECO:0000313" key="4">
    <source>
        <dbReference type="Proteomes" id="UP001165413"/>
    </source>
</evidence>
<evidence type="ECO:0000313" key="3">
    <source>
        <dbReference type="EMBL" id="MCP3427550.1"/>
    </source>
</evidence>
<proteinExistence type="predicted"/>
<accession>A0AA41WWA7</accession>
<evidence type="ECO:0000256" key="1">
    <source>
        <dbReference type="SAM" id="MobiDB-lite"/>
    </source>
</evidence>
<sequence length="652" mass="71679">MFKKLLLTTAVLTLSACGGGGSSATNTPNNGPNTPTAPPSSAFAPLATENGLAIYGDAQYIANSNGGLALVPTSGAKLVDVTWRQTSGPTIDLISPHTPTTGFIVPQAGSYSFSVSAKVCSTNKNNSCATAPVLSNVSFSASNSTKLANIRMAHSAVEQGRVSFRIDPASGLTVNSAEWSIAAKSTPNAAEIAFEVQDNRVFFAAPEVSRDSVFNVQADIVLSNGQTVTESVLLGVRNADIDEQNGYFPRYSENIVTENMFPYHADSPYADDLQVCIYSNILNESCRFSRLPLIGMENMDPSVEDILDRTLVSHPWMGDRFKQYLESSAVGPDMLRLLRGVTGIVISYEVRPSFYWSATGAIYLDADNFWLTPLERDTLNEAPDYRSGFGSELQFIVPWRYVKNNDYYPAGSYAVADRRTRSFSDLEADISWLMYHELGHANDFFPPSTWAKLATSLSPLTAINRSSQNPDSDLLAQQLPLRSDELKAFARVNFGGDDATEAQKDTTAQTIANLFSSDVATSFYAFYTTREDYALLFEKFMMKYRLDADSDIAVLASRDVDPSLRVVWGQRNRFNDVALQDRVLFAVERILPELNAAGIQQNLPSPIFMDTTADWFDNLDISGANKAAKAMQLTDQQRALRLQQDLLNHHQH</sequence>
<dbReference type="PROSITE" id="PS51257">
    <property type="entry name" value="PROKAR_LIPOPROTEIN"/>
    <property type="match status" value="1"/>
</dbReference>
<dbReference type="RefSeq" id="WP_254097999.1">
    <property type="nucleotide sequence ID" value="NZ_JANATA010000001.1"/>
</dbReference>
<organism evidence="3 4">
    <name type="scientific">Opacimonas viscosa</name>
    <dbReference type="NCBI Taxonomy" id="2961944"/>
    <lineage>
        <taxon>Bacteria</taxon>
        <taxon>Pseudomonadati</taxon>
        <taxon>Pseudomonadota</taxon>
        <taxon>Gammaproteobacteria</taxon>
        <taxon>Alteromonadales</taxon>
        <taxon>Alteromonadaceae</taxon>
        <taxon>Opacimonas</taxon>
    </lineage>
</organism>
<gene>
    <name evidence="3" type="ORF">NLF92_01150</name>
</gene>